<evidence type="ECO:0000256" key="3">
    <source>
        <dbReference type="ARBA" id="ARBA00022475"/>
    </source>
</evidence>
<evidence type="ECO:0000256" key="6">
    <source>
        <dbReference type="ARBA" id="ARBA00023136"/>
    </source>
</evidence>
<dbReference type="InterPro" id="IPR050171">
    <property type="entry name" value="MFS_Transporters"/>
</dbReference>
<sequence length="143" mass="15102">MPRVLWVLMVGMAMNVTGASFLWPLNTIYVHEQLGKSLSVAGMVLMLNSGASVAGNLVGGLLFDKIGGFKSMMIGIVATMAVLVGLVFFHGWPHYVIFLTIIGMGSGIVFPVAAAYAGAIWPEGDLSTARPRQAERSDLCSAA</sequence>
<evidence type="ECO:0000256" key="2">
    <source>
        <dbReference type="ARBA" id="ARBA00022448"/>
    </source>
</evidence>
<dbReference type="PANTHER" id="PTHR23517:SF10">
    <property type="entry name" value="MAJOR FACILITATOR SUPERFAMILY (MFS) PROFILE DOMAIN-CONTAINING PROTEIN"/>
    <property type="match status" value="1"/>
</dbReference>
<dbReference type="RefSeq" id="WP_052510021.1">
    <property type="nucleotide sequence ID" value="NZ_BAWO01000012.1"/>
</dbReference>
<comment type="subcellular location">
    <subcellularLocation>
        <location evidence="1">Cell membrane</location>
        <topology evidence="1">Multi-pass membrane protein</topology>
    </subcellularLocation>
</comment>
<feature type="domain" description="Major facilitator superfamily (MFS) profile" evidence="8">
    <location>
        <begin position="4"/>
        <end position="143"/>
    </location>
</feature>
<dbReference type="Proteomes" id="UP000023561">
    <property type="component" value="Unassembled WGS sequence"/>
</dbReference>
<feature type="transmembrane region" description="Helical" evidence="7">
    <location>
        <begin position="6"/>
        <end position="25"/>
    </location>
</feature>
<dbReference type="PROSITE" id="PS50850">
    <property type="entry name" value="MFS"/>
    <property type="match status" value="1"/>
</dbReference>
<keyword evidence="2" id="KW-0813">Transport</keyword>
<organism evidence="9 10">
    <name type="scientific">Parageobacillus caldoxylosilyticus NBRC 107762</name>
    <dbReference type="NCBI Taxonomy" id="1220594"/>
    <lineage>
        <taxon>Bacteria</taxon>
        <taxon>Bacillati</taxon>
        <taxon>Bacillota</taxon>
        <taxon>Bacilli</taxon>
        <taxon>Bacillales</taxon>
        <taxon>Anoxybacillaceae</taxon>
        <taxon>Saccharococcus</taxon>
    </lineage>
</organism>
<dbReference type="Pfam" id="PF07690">
    <property type="entry name" value="MFS_1"/>
    <property type="match status" value="1"/>
</dbReference>
<evidence type="ECO:0000259" key="8">
    <source>
        <dbReference type="PROSITE" id="PS50850"/>
    </source>
</evidence>
<keyword evidence="10" id="KW-1185">Reference proteome</keyword>
<dbReference type="Gene3D" id="1.20.1250.20">
    <property type="entry name" value="MFS general substrate transporter like domains"/>
    <property type="match status" value="1"/>
</dbReference>
<dbReference type="InterPro" id="IPR011701">
    <property type="entry name" value="MFS"/>
</dbReference>
<evidence type="ECO:0000256" key="5">
    <source>
        <dbReference type="ARBA" id="ARBA00022989"/>
    </source>
</evidence>
<dbReference type="InterPro" id="IPR036259">
    <property type="entry name" value="MFS_trans_sf"/>
</dbReference>
<dbReference type="InterPro" id="IPR020846">
    <property type="entry name" value="MFS_dom"/>
</dbReference>
<dbReference type="EMBL" id="BAWO01000012">
    <property type="protein sequence ID" value="GAJ39074.1"/>
    <property type="molecule type" value="Genomic_DNA"/>
</dbReference>
<evidence type="ECO:0000313" key="9">
    <source>
        <dbReference type="EMBL" id="GAJ39074.1"/>
    </source>
</evidence>
<keyword evidence="5 7" id="KW-1133">Transmembrane helix</keyword>
<dbReference type="SUPFAM" id="SSF103473">
    <property type="entry name" value="MFS general substrate transporter"/>
    <property type="match status" value="1"/>
</dbReference>
<evidence type="ECO:0000256" key="7">
    <source>
        <dbReference type="SAM" id="Phobius"/>
    </source>
</evidence>
<keyword evidence="3" id="KW-1003">Cell membrane</keyword>
<name>A0A023DCQ1_9BACL</name>
<reference evidence="9 10" key="1">
    <citation type="submission" date="2014-04" db="EMBL/GenBank/DDBJ databases">
        <title>Whole genome shotgun sequence of Geobacillus caldoxylosilyticus NBRC 107762.</title>
        <authorList>
            <person name="Hosoyama A."/>
            <person name="Hosoyama Y."/>
            <person name="Katano-Makiyama Y."/>
            <person name="Tsuchikane K."/>
            <person name="Ohji S."/>
            <person name="Ichikawa N."/>
            <person name="Yamazoe A."/>
            <person name="Fujita N."/>
        </authorList>
    </citation>
    <scope>NUCLEOTIDE SEQUENCE [LARGE SCALE GENOMIC DNA]</scope>
    <source>
        <strain evidence="9 10">NBRC 107762</strain>
    </source>
</reference>
<evidence type="ECO:0000313" key="10">
    <source>
        <dbReference type="Proteomes" id="UP000023561"/>
    </source>
</evidence>
<evidence type="ECO:0000256" key="1">
    <source>
        <dbReference type="ARBA" id="ARBA00004651"/>
    </source>
</evidence>
<feature type="transmembrane region" description="Helical" evidence="7">
    <location>
        <begin position="69"/>
        <end position="89"/>
    </location>
</feature>
<proteinExistence type="predicted"/>
<accession>A0A023DCQ1</accession>
<feature type="transmembrane region" description="Helical" evidence="7">
    <location>
        <begin position="96"/>
        <end position="121"/>
    </location>
</feature>
<feature type="transmembrane region" description="Helical" evidence="7">
    <location>
        <begin position="37"/>
        <end position="63"/>
    </location>
</feature>
<keyword evidence="6 7" id="KW-0472">Membrane</keyword>
<dbReference type="PANTHER" id="PTHR23517">
    <property type="entry name" value="RESISTANCE PROTEIN MDTM, PUTATIVE-RELATED-RELATED"/>
    <property type="match status" value="1"/>
</dbReference>
<gene>
    <name evidence="9" type="ORF">GCA01S_012_00030</name>
</gene>
<dbReference type="AlphaFoldDB" id="A0A023DCQ1"/>
<keyword evidence="4 7" id="KW-0812">Transmembrane</keyword>
<evidence type="ECO:0000256" key="4">
    <source>
        <dbReference type="ARBA" id="ARBA00022692"/>
    </source>
</evidence>
<dbReference type="GO" id="GO:0022857">
    <property type="term" value="F:transmembrane transporter activity"/>
    <property type="evidence" value="ECO:0007669"/>
    <property type="project" value="InterPro"/>
</dbReference>
<comment type="caution">
    <text evidence="9">The sequence shown here is derived from an EMBL/GenBank/DDBJ whole genome shotgun (WGS) entry which is preliminary data.</text>
</comment>
<dbReference type="GO" id="GO:0005886">
    <property type="term" value="C:plasma membrane"/>
    <property type="evidence" value="ECO:0007669"/>
    <property type="project" value="UniProtKB-SubCell"/>
</dbReference>
<protein>
    <recommendedName>
        <fullName evidence="8">Major facilitator superfamily (MFS) profile domain-containing protein</fullName>
    </recommendedName>
</protein>